<dbReference type="InterPro" id="IPR013083">
    <property type="entry name" value="Znf_RING/FYVE/PHD"/>
</dbReference>
<dbReference type="PROSITE" id="PS51282">
    <property type="entry name" value="DWNN"/>
    <property type="match status" value="1"/>
</dbReference>
<dbReference type="Gene3D" id="3.10.20.90">
    <property type="entry name" value="Phosphatidylinositol 3-kinase Catalytic Subunit, Chain A, domain 1"/>
    <property type="match status" value="1"/>
</dbReference>
<dbReference type="CDD" id="cd16620">
    <property type="entry name" value="vRING-HC-C4C4_RBBP6"/>
    <property type="match status" value="1"/>
</dbReference>
<evidence type="ECO:0000259" key="8">
    <source>
        <dbReference type="PROSITE" id="PS50089"/>
    </source>
</evidence>
<keyword evidence="3 6" id="KW-0863">Zinc-finger</keyword>
<dbReference type="InterPro" id="IPR001841">
    <property type="entry name" value="Znf_RING"/>
</dbReference>
<dbReference type="SUPFAM" id="SSF57850">
    <property type="entry name" value="RING/U-box"/>
    <property type="match status" value="1"/>
</dbReference>
<keyword evidence="11" id="KW-1185">Reference proteome</keyword>
<proteinExistence type="predicted"/>
<dbReference type="PANTHER" id="PTHR15439:SF0">
    <property type="entry name" value="CELL DIVISION CYCLE AND APOPTOSIS REGULATOR PROTEIN 1-RELATED"/>
    <property type="match status" value="1"/>
</dbReference>
<dbReference type="Proteomes" id="UP001150062">
    <property type="component" value="Unassembled WGS sequence"/>
</dbReference>
<accession>A0ABQ8XUV5</accession>
<evidence type="ECO:0000256" key="1">
    <source>
        <dbReference type="ARBA" id="ARBA00004123"/>
    </source>
</evidence>
<dbReference type="EMBL" id="JAOAOG010000243">
    <property type="protein sequence ID" value="KAJ6236380.1"/>
    <property type="molecule type" value="Genomic_DNA"/>
</dbReference>
<evidence type="ECO:0000256" key="3">
    <source>
        <dbReference type="ARBA" id="ARBA00022771"/>
    </source>
</evidence>
<evidence type="ECO:0000256" key="6">
    <source>
        <dbReference type="PROSITE-ProRule" id="PRU00175"/>
    </source>
</evidence>
<dbReference type="PROSITE" id="PS50089">
    <property type="entry name" value="ZF_RING_2"/>
    <property type="match status" value="1"/>
</dbReference>
<dbReference type="Gene3D" id="3.30.40.10">
    <property type="entry name" value="Zinc/RING finger domain, C3HC4 (zinc finger)"/>
    <property type="match status" value="1"/>
</dbReference>
<evidence type="ECO:0000259" key="9">
    <source>
        <dbReference type="PROSITE" id="PS51282"/>
    </source>
</evidence>
<sequence length="393" mass="46031">MMSVIYYKYVGEKKSSRLIFEHVTDISVDNLKKRLFQEEPIGSVINFDLKITNAITNEDYTDMNEYIPKNTSVIIHILPPTLPRHMWKVVSPERRLVSKNNQNNPINTNTKKVNNNNQVLVRSDPNYDEQQRIGQMLNHVSRQGKRDRYSSRSALKKKRMYPKYNSEMDNTTFLPSHKGIPKSMLNKIEVKNEKGEKTGKCYYELKPDNKTYSNQIHFKSDLFQINGKNVPNKYKCKICNNLMENAHTTSCCHSNICETCYNNKIINQTYDYYSFLKCPVCHKSVSLNSIKPSLQLRSEIDNFKINLLLESKKQHAKYNTKNEEKKSILNPKEINHNLIDLTETIEVNNFTHVKRKRTFSNDSTKSKNKVYPMELYSSRNSNSKQNSHQILKH</sequence>
<evidence type="ECO:0000256" key="5">
    <source>
        <dbReference type="ARBA" id="ARBA00023242"/>
    </source>
</evidence>
<reference evidence="10" key="1">
    <citation type="submission" date="2022-08" db="EMBL/GenBank/DDBJ databases">
        <title>Novel sulfate-reducing endosymbionts in the free-living metamonad Anaeramoeba.</title>
        <authorList>
            <person name="Jerlstrom-Hultqvist J."/>
            <person name="Cepicka I."/>
            <person name="Gallot-Lavallee L."/>
            <person name="Salas-Leiva D."/>
            <person name="Curtis B.A."/>
            <person name="Zahonova K."/>
            <person name="Pipaliya S."/>
            <person name="Dacks J."/>
            <person name="Roger A.J."/>
        </authorList>
    </citation>
    <scope>NUCLEOTIDE SEQUENCE</scope>
    <source>
        <strain evidence="10">Schooner1</strain>
    </source>
</reference>
<gene>
    <name evidence="10" type="ORF">M0813_27767</name>
</gene>
<dbReference type="InterPro" id="IPR033489">
    <property type="entry name" value="RBBP6"/>
</dbReference>
<dbReference type="PANTHER" id="PTHR15439">
    <property type="entry name" value="RETINOBLASTOMA-BINDING PROTEIN 6"/>
    <property type="match status" value="1"/>
</dbReference>
<keyword evidence="4" id="KW-0862">Zinc</keyword>
<evidence type="ECO:0000256" key="4">
    <source>
        <dbReference type="ARBA" id="ARBA00022833"/>
    </source>
</evidence>
<keyword evidence="5" id="KW-0539">Nucleus</keyword>
<dbReference type="SMART" id="SM01180">
    <property type="entry name" value="DWNN"/>
    <property type="match status" value="1"/>
</dbReference>
<evidence type="ECO:0000313" key="10">
    <source>
        <dbReference type="EMBL" id="KAJ6236380.1"/>
    </source>
</evidence>
<feature type="compositionally biased region" description="Polar residues" evidence="7">
    <location>
        <begin position="377"/>
        <end position="393"/>
    </location>
</feature>
<name>A0ABQ8XUV5_9EUKA</name>
<protein>
    <submittedName>
        <fullName evidence="10">E3 ubiquitin-protein ligase rbbp6</fullName>
    </submittedName>
</protein>
<dbReference type="Pfam" id="PF08783">
    <property type="entry name" value="DWNN"/>
    <property type="match status" value="1"/>
</dbReference>
<evidence type="ECO:0000256" key="7">
    <source>
        <dbReference type="SAM" id="MobiDB-lite"/>
    </source>
</evidence>
<evidence type="ECO:0000313" key="11">
    <source>
        <dbReference type="Proteomes" id="UP001150062"/>
    </source>
</evidence>
<comment type="subcellular location">
    <subcellularLocation>
        <location evidence="1">Nucleus</location>
    </subcellularLocation>
</comment>
<dbReference type="InterPro" id="IPR014891">
    <property type="entry name" value="DWNN_domain"/>
</dbReference>
<evidence type="ECO:0000256" key="2">
    <source>
        <dbReference type="ARBA" id="ARBA00022723"/>
    </source>
</evidence>
<organism evidence="10 11">
    <name type="scientific">Anaeramoeba flamelloides</name>
    <dbReference type="NCBI Taxonomy" id="1746091"/>
    <lineage>
        <taxon>Eukaryota</taxon>
        <taxon>Metamonada</taxon>
        <taxon>Anaeramoebidae</taxon>
        <taxon>Anaeramoeba</taxon>
    </lineage>
</organism>
<keyword evidence="2" id="KW-0479">Metal-binding</keyword>
<feature type="region of interest" description="Disordered" evidence="7">
    <location>
        <begin position="358"/>
        <end position="393"/>
    </location>
</feature>
<feature type="domain" description="RING-type" evidence="8">
    <location>
        <begin position="236"/>
        <end position="282"/>
    </location>
</feature>
<comment type="caution">
    <text evidence="10">The sequence shown here is derived from an EMBL/GenBank/DDBJ whole genome shotgun (WGS) entry which is preliminary data.</text>
</comment>
<feature type="domain" description="DWNN" evidence="9">
    <location>
        <begin position="5"/>
        <end position="79"/>
    </location>
</feature>